<dbReference type="InterPro" id="IPR011009">
    <property type="entry name" value="Kinase-like_dom_sf"/>
</dbReference>
<dbReference type="OrthoDB" id="1911848at2759"/>
<keyword evidence="3" id="KW-1185">Reference proteome</keyword>
<reference evidence="2 3" key="1">
    <citation type="journal article" date="2018" name="Sci. Rep.">
        <title>Comparative genomics provides insights into the lifestyle and reveals functional heterogeneity of dark septate endophytic fungi.</title>
        <authorList>
            <person name="Knapp D.G."/>
            <person name="Nemeth J.B."/>
            <person name="Barry K."/>
            <person name="Hainaut M."/>
            <person name="Henrissat B."/>
            <person name="Johnson J."/>
            <person name="Kuo A."/>
            <person name="Lim J.H.P."/>
            <person name="Lipzen A."/>
            <person name="Nolan M."/>
            <person name="Ohm R.A."/>
            <person name="Tamas L."/>
            <person name="Grigoriev I.V."/>
            <person name="Spatafora J.W."/>
            <person name="Nagy L.G."/>
            <person name="Kovacs G.M."/>
        </authorList>
    </citation>
    <scope>NUCLEOTIDE SEQUENCE [LARGE SCALE GENOMIC DNA]</scope>
    <source>
        <strain evidence="2 3">DSE2036</strain>
    </source>
</reference>
<evidence type="ECO:0000313" key="2">
    <source>
        <dbReference type="EMBL" id="PVH93642.1"/>
    </source>
</evidence>
<dbReference type="Pfam" id="PF24476">
    <property type="entry name" value="DUF7580"/>
    <property type="match status" value="1"/>
</dbReference>
<dbReference type="Proteomes" id="UP000244855">
    <property type="component" value="Unassembled WGS sequence"/>
</dbReference>
<organism evidence="2 3">
    <name type="scientific">Periconia macrospinosa</name>
    <dbReference type="NCBI Taxonomy" id="97972"/>
    <lineage>
        <taxon>Eukaryota</taxon>
        <taxon>Fungi</taxon>
        <taxon>Dikarya</taxon>
        <taxon>Ascomycota</taxon>
        <taxon>Pezizomycotina</taxon>
        <taxon>Dothideomycetes</taxon>
        <taxon>Pleosporomycetidae</taxon>
        <taxon>Pleosporales</taxon>
        <taxon>Massarineae</taxon>
        <taxon>Periconiaceae</taxon>
        <taxon>Periconia</taxon>
    </lineage>
</organism>
<proteinExistence type="predicted"/>
<dbReference type="SUPFAM" id="SSF56112">
    <property type="entry name" value="Protein kinase-like (PK-like)"/>
    <property type="match status" value="1"/>
</dbReference>
<dbReference type="PANTHER" id="PTHR37542">
    <property type="entry name" value="HELO DOMAIN-CONTAINING PROTEIN-RELATED"/>
    <property type="match status" value="1"/>
</dbReference>
<dbReference type="EMBL" id="KZ805576">
    <property type="protein sequence ID" value="PVH93642.1"/>
    <property type="molecule type" value="Genomic_DNA"/>
</dbReference>
<accession>A0A2V1D6G3</accession>
<dbReference type="Gene3D" id="1.10.510.10">
    <property type="entry name" value="Transferase(Phosphotransferase) domain 1"/>
    <property type="match status" value="1"/>
</dbReference>
<dbReference type="STRING" id="97972.A0A2V1D6G3"/>
<dbReference type="InterPro" id="IPR056002">
    <property type="entry name" value="DUF7580"/>
</dbReference>
<dbReference type="AlphaFoldDB" id="A0A2V1D6G3"/>
<name>A0A2V1D6G3_9PLEO</name>
<protein>
    <recommendedName>
        <fullName evidence="1">DUF7580 domain-containing protein</fullName>
    </recommendedName>
</protein>
<evidence type="ECO:0000313" key="3">
    <source>
        <dbReference type="Proteomes" id="UP000244855"/>
    </source>
</evidence>
<gene>
    <name evidence="2" type="ORF">DM02DRAFT_676715</name>
</gene>
<sequence>MADLVGVAGLTFAAFDRIWLIGSKTAEVISDYREFDKDSIELSNDITCENNRTKTLQCLLFEPSTAYSGRSLFEQFDENVQMQIQIRLEKLLNIINEGSELLNRQQIEQPMAQSEQVADGHEKINSENLAPTRISPLIKKKSRSLLRLRWSLWDKRRLESIVKDFAKENEKVNAQVQLMCHATSIGVNLTHLDRLKTNEHSRKLGFDLPAQLQLNITGMQTSPTSLQLKDERLFRDLTACSKIESKFAILDYLERPLLVEFRSYAPEKTEPVPLEDRTKDRVEMLAHLLLQRKDSVFHTLSCEGWVLDAQENQVAFLFAIPDGMKGMPFSLLRLYELQALRPSLGERLRLAKSLACSICELQLVKWVHKSFRSENILFFPRAQGAQEASIEKDRVGISQPWVMGFEFSRPELDFSSGRPDKDIARDVYRHPERQQRPQRPFSKIHDIYGLGVVLLEIGLWRPVLSLERDGFRRVNDPFTIQSYLVKKAEKSLPLQVGEHYKQVVVRCLTGRFDVENDNREELKLQQAFRAQVLDVLDRAAESIG</sequence>
<dbReference type="PANTHER" id="PTHR37542:SF3">
    <property type="entry name" value="PRION-INHIBITION AND PROPAGATION HELO DOMAIN-CONTAINING PROTEIN"/>
    <property type="match status" value="1"/>
</dbReference>
<feature type="domain" description="DUF7580" evidence="1">
    <location>
        <begin position="341"/>
        <end position="533"/>
    </location>
</feature>
<evidence type="ECO:0000259" key="1">
    <source>
        <dbReference type="Pfam" id="PF24476"/>
    </source>
</evidence>